<protein>
    <submittedName>
        <fullName evidence="1">Uncharacterized protein</fullName>
    </submittedName>
</protein>
<proteinExistence type="predicted"/>
<sequence length="51" mass="5819">MSMKSRPGHVVYIDFNVELVNLFRCVKERSNVLPGLCARDLERGDWTGLPV</sequence>
<dbReference type="GeneID" id="72462511"/>
<dbReference type="AlphaFoldDB" id="A0A174S3V2"/>
<reference evidence="1 2" key="1">
    <citation type="submission" date="2015-09" db="EMBL/GenBank/DDBJ databases">
        <authorList>
            <consortium name="Pathogen Informatics"/>
        </authorList>
    </citation>
    <scope>NUCLEOTIDE SEQUENCE [LARGE SCALE GENOMIC DNA]</scope>
    <source>
        <strain evidence="1 2">2789STDY5834939</strain>
    </source>
</reference>
<gene>
    <name evidence="1" type="ORF">ERS852551_02353</name>
</gene>
<evidence type="ECO:0000313" key="2">
    <source>
        <dbReference type="Proteomes" id="UP000095765"/>
    </source>
</evidence>
<organism evidence="1 2">
    <name type="scientific">Anaerotruncus colihominis</name>
    <dbReference type="NCBI Taxonomy" id="169435"/>
    <lineage>
        <taxon>Bacteria</taxon>
        <taxon>Bacillati</taxon>
        <taxon>Bacillota</taxon>
        <taxon>Clostridia</taxon>
        <taxon>Eubacteriales</taxon>
        <taxon>Oscillospiraceae</taxon>
        <taxon>Anaerotruncus</taxon>
    </lineage>
</organism>
<dbReference type="Proteomes" id="UP000095765">
    <property type="component" value="Unassembled WGS sequence"/>
</dbReference>
<accession>A0A174S3V2</accession>
<name>A0A174S3V2_9FIRM</name>
<dbReference type="OrthoDB" id="9805629at2"/>
<dbReference type="RefSeq" id="WP_155817698.1">
    <property type="nucleotide sequence ID" value="NZ_CABIWA010000018.1"/>
</dbReference>
<evidence type="ECO:0000313" key="1">
    <source>
        <dbReference type="EMBL" id="CUP91001.1"/>
    </source>
</evidence>
<dbReference type="EMBL" id="CZBE01000016">
    <property type="protein sequence ID" value="CUP91001.1"/>
    <property type="molecule type" value="Genomic_DNA"/>
</dbReference>